<protein>
    <submittedName>
        <fullName evidence="6">Probable aquaporin NIP7-1</fullName>
    </submittedName>
</protein>
<evidence type="ECO:0000313" key="6">
    <source>
        <dbReference type="EMBL" id="CAA0806633.1"/>
    </source>
</evidence>
<dbReference type="Gene3D" id="1.20.1080.10">
    <property type="entry name" value="Glycerol uptake facilitator protein"/>
    <property type="match status" value="1"/>
</dbReference>
<dbReference type="PANTHER" id="PTHR45724:SF26">
    <property type="entry name" value="AQUAPORIN NIP7-1-RELATED"/>
    <property type="match status" value="1"/>
</dbReference>
<keyword evidence="7" id="KW-1185">Reference proteome</keyword>
<comment type="caution">
    <text evidence="6">The sequence shown here is derived from an EMBL/GenBank/DDBJ whole genome shotgun (WGS) entry which is preliminary data.</text>
</comment>
<evidence type="ECO:0000256" key="3">
    <source>
        <dbReference type="ARBA" id="ARBA00022989"/>
    </source>
</evidence>
<name>A0A9N7MCM0_STRHE</name>
<keyword evidence="4 5" id="KW-0472">Membrane</keyword>
<dbReference type="EMBL" id="CACSLK010000984">
    <property type="protein sequence ID" value="CAA0806633.1"/>
    <property type="molecule type" value="Genomic_DNA"/>
</dbReference>
<dbReference type="InterPro" id="IPR023271">
    <property type="entry name" value="Aquaporin-like"/>
</dbReference>
<feature type="non-terminal residue" evidence="6">
    <location>
        <position position="1"/>
    </location>
</feature>
<dbReference type="GO" id="GO:0016020">
    <property type="term" value="C:membrane"/>
    <property type="evidence" value="ECO:0007669"/>
    <property type="project" value="UniProtKB-SubCell"/>
</dbReference>
<keyword evidence="2 5" id="KW-0812">Transmembrane</keyword>
<dbReference type="InterPro" id="IPR034294">
    <property type="entry name" value="Aquaporin_transptr"/>
</dbReference>
<accession>A0A9N7MCM0</accession>
<gene>
    <name evidence="6" type="ORF">SHERM_09520</name>
</gene>
<reference evidence="6" key="1">
    <citation type="submission" date="2019-12" db="EMBL/GenBank/DDBJ databases">
        <authorList>
            <person name="Scholes J."/>
        </authorList>
    </citation>
    <scope>NUCLEOTIDE SEQUENCE</scope>
</reference>
<dbReference type="OrthoDB" id="3222at2759"/>
<dbReference type="SUPFAM" id="SSF81338">
    <property type="entry name" value="Aquaporin-like"/>
    <property type="match status" value="1"/>
</dbReference>
<proteinExistence type="predicted"/>
<keyword evidence="3 5" id="KW-1133">Transmembrane helix</keyword>
<dbReference type="Proteomes" id="UP001153555">
    <property type="component" value="Unassembled WGS sequence"/>
</dbReference>
<evidence type="ECO:0000313" key="7">
    <source>
        <dbReference type="Proteomes" id="UP001153555"/>
    </source>
</evidence>
<evidence type="ECO:0000256" key="1">
    <source>
        <dbReference type="ARBA" id="ARBA00004141"/>
    </source>
</evidence>
<organism evidence="6 7">
    <name type="scientific">Striga hermonthica</name>
    <name type="common">Purple witchweed</name>
    <name type="synonym">Buchnera hermonthica</name>
    <dbReference type="NCBI Taxonomy" id="68872"/>
    <lineage>
        <taxon>Eukaryota</taxon>
        <taxon>Viridiplantae</taxon>
        <taxon>Streptophyta</taxon>
        <taxon>Embryophyta</taxon>
        <taxon>Tracheophyta</taxon>
        <taxon>Spermatophyta</taxon>
        <taxon>Magnoliopsida</taxon>
        <taxon>eudicotyledons</taxon>
        <taxon>Gunneridae</taxon>
        <taxon>Pentapetalae</taxon>
        <taxon>asterids</taxon>
        <taxon>lamiids</taxon>
        <taxon>Lamiales</taxon>
        <taxon>Orobanchaceae</taxon>
        <taxon>Buchnereae</taxon>
        <taxon>Striga</taxon>
    </lineage>
</organism>
<sequence>PVSGGSMNPARSLGPALVSWRFDHLWIYVVAPTVGAILGVAVYRVLRLQGWSCHSASSIQLNHISLH</sequence>
<dbReference type="AlphaFoldDB" id="A0A9N7MCM0"/>
<comment type="subcellular location">
    <subcellularLocation>
        <location evidence="1">Membrane</location>
        <topology evidence="1">Multi-pass membrane protein</topology>
    </subcellularLocation>
</comment>
<dbReference type="Pfam" id="PF00230">
    <property type="entry name" value="MIP"/>
    <property type="match status" value="1"/>
</dbReference>
<feature type="transmembrane region" description="Helical" evidence="5">
    <location>
        <begin position="25"/>
        <end position="46"/>
    </location>
</feature>
<evidence type="ECO:0000256" key="4">
    <source>
        <dbReference type="ARBA" id="ARBA00023136"/>
    </source>
</evidence>
<dbReference type="PANTHER" id="PTHR45724">
    <property type="entry name" value="AQUAPORIN NIP2-1"/>
    <property type="match status" value="1"/>
</dbReference>
<dbReference type="GO" id="GO:0015267">
    <property type="term" value="F:channel activity"/>
    <property type="evidence" value="ECO:0007669"/>
    <property type="project" value="InterPro"/>
</dbReference>
<evidence type="ECO:0000256" key="5">
    <source>
        <dbReference type="SAM" id="Phobius"/>
    </source>
</evidence>
<evidence type="ECO:0000256" key="2">
    <source>
        <dbReference type="ARBA" id="ARBA00022692"/>
    </source>
</evidence>
<dbReference type="InterPro" id="IPR000425">
    <property type="entry name" value="MIP"/>
</dbReference>